<name>A0A5A7PDQ3_STRAF</name>
<dbReference type="InterPro" id="IPR009543">
    <property type="entry name" value="VPS13_VAB"/>
</dbReference>
<feature type="region of interest" description="Disordered" evidence="1">
    <location>
        <begin position="1279"/>
        <end position="1302"/>
    </location>
</feature>
<gene>
    <name evidence="4" type="ORF">STAS_06785</name>
</gene>
<feature type="domain" description="Vacuolar protein sorting-associated protein 13 VPS13 adaptor binding" evidence="3">
    <location>
        <begin position="2280"/>
        <end position="2514"/>
    </location>
</feature>
<protein>
    <recommendedName>
        <fullName evidence="3">Vacuolar protein sorting-associated protein 13 VPS13 adaptor binding domain-containing protein</fullName>
    </recommendedName>
</protein>
<dbReference type="EMBL" id="BKCP01004405">
    <property type="protein sequence ID" value="GER30822.1"/>
    <property type="molecule type" value="Genomic_DNA"/>
</dbReference>
<feature type="transmembrane region" description="Helical" evidence="2">
    <location>
        <begin position="254"/>
        <end position="280"/>
    </location>
</feature>
<evidence type="ECO:0000313" key="4">
    <source>
        <dbReference type="EMBL" id="GER30822.1"/>
    </source>
</evidence>
<feature type="compositionally biased region" description="Polar residues" evidence="1">
    <location>
        <begin position="1283"/>
        <end position="1296"/>
    </location>
</feature>
<dbReference type="InterPro" id="IPR026847">
    <property type="entry name" value="VPS13"/>
</dbReference>
<evidence type="ECO:0000256" key="2">
    <source>
        <dbReference type="SAM" id="Phobius"/>
    </source>
</evidence>
<keyword evidence="2" id="KW-1133">Transmembrane helix</keyword>
<accession>A0A5A7PDQ3</accession>
<proteinExistence type="predicted"/>
<dbReference type="PANTHER" id="PTHR16166:SF130">
    <property type="entry name" value="PROTEIN SORTING-ASSOCIATED PROTEIN, PUTATIVE (DUF1162)-RELATED"/>
    <property type="match status" value="1"/>
</dbReference>
<dbReference type="Pfam" id="PF25036">
    <property type="entry name" value="VPS13_VAB"/>
    <property type="match status" value="1"/>
</dbReference>
<dbReference type="PANTHER" id="PTHR16166">
    <property type="entry name" value="VACUOLAR PROTEIN SORTING-ASSOCIATED PROTEIN VPS13"/>
    <property type="match status" value="1"/>
</dbReference>
<evidence type="ECO:0000313" key="5">
    <source>
        <dbReference type="Proteomes" id="UP000325081"/>
    </source>
</evidence>
<evidence type="ECO:0000259" key="3">
    <source>
        <dbReference type="Pfam" id="PF25036"/>
    </source>
</evidence>
<feature type="transmembrane region" description="Helical" evidence="2">
    <location>
        <begin position="414"/>
        <end position="437"/>
    </location>
</feature>
<organism evidence="4 5">
    <name type="scientific">Striga asiatica</name>
    <name type="common">Asiatic witchweed</name>
    <name type="synonym">Buchnera asiatica</name>
    <dbReference type="NCBI Taxonomy" id="4170"/>
    <lineage>
        <taxon>Eukaryota</taxon>
        <taxon>Viridiplantae</taxon>
        <taxon>Streptophyta</taxon>
        <taxon>Embryophyta</taxon>
        <taxon>Tracheophyta</taxon>
        <taxon>Spermatophyta</taxon>
        <taxon>Magnoliopsida</taxon>
        <taxon>eudicotyledons</taxon>
        <taxon>Gunneridae</taxon>
        <taxon>Pentapetalae</taxon>
        <taxon>asterids</taxon>
        <taxon>lamiids</taxon>
        <taxon>Lamiales</taxon>
        <taxon>Orobanchaceae</taxon>
        <taxon>Buchnereae</taxon>
        <taxon>Striga</taxon>
    </lineage>
</organism>
<reference evidence="5" key="1">
    <citation type="journal article" date="2019" name="Curr. Biol.">
        <title>Genome Sequence of Striga asiatica Provides Insight into the Evolution of Plant Parasitism.</title>
        <authorList>
            <person name="Yoshida S."/>
            <person name="Kim S."/>
            <person name="Wafula E.K."/>
            <person name="Tanskanen J."/>
            <person name="Kim Y.M."/>
            <person name="Honaas L."/>
            <person name="Yang Z."/>
            <person name="Spallek T."/>
            <person name="Conn C.E."/>
            <person name="Ichihashi Y."/>
            <person name="Cheong K."/>
            <person name="Cui S."/>
            <person name="Der J.P."/>
            <person name="Gundlach H."/>
            <person name="Jiao Y."/>
            <person name="Hori C."/>
            <person name="Ishida J.K."/>
            <person name="Kasahara H."/>
            <person name="Kiba T."/>
            <person name="Kim M.S."/>
            <person name="Koo N."/>
            <person name="Laohavisit A."/>
            <person name="Lee Y.H."/>
            <person name="Lumba S."/>
            <person name="McCourt P."/>
            <person name="Mortimer J.C."/>
            <person name="Mutuku J.M."/>
            <person name="Nomura T."/>
            <person name="Sasaki-Sekimoto Y."/>
            <person name="Seto Y."/>
            <person name="Wang Y."/>
            <person name="Wakatake T."/>
            <person name="Sakakibara H."/>
            <person name="Demura T."/>
            <person name="Yamaguchi S."/>
            <person name="Yoneyama K."/>
            <person name="Manabe R.I."/>
            <person name="Nelson D.C."/>
            <person name="Schulman A.H."/>
            <person name="Timko M.P."/>
            <person name="dePamphilis C.W."/>
            <person name="Choi D."/>
            <person name="Shirasu K."/>
        </authorList>
    </citation>
    <scope>NUCLEOTIDE SEQUENCE [LARGE SCALE GENOMIC DNA]</scope>
    <source>
        <strain evidence="5">cv. UVA1</strain>
    </source>
</reference>
<evidence type="ECO:0000256" key="1">
    <source>
        <dbReference type="SAM" id="MobiDB-lite"/>
    </source>
</evidence>
<dbReference type="Proteomes" id="UP000325081">
    <property type="component" value="Unassembled WGS sequence"/>
</dbReference>
<keyword evidence="2" id="KW-0812">Transmembrane</keyword>
<dbReference type="OrthoDB" id="428159at2759"/>
<dbReference type="GO" id="GO:0045053">
    <property type="term" value="P:protein retention in Golgi apparatus"/>
    <property type="evidence" value="ECO:0007669"/>
    <property type="project" value="TreeGrafter"/>
</dbReference>
<dbReference type="GO" id="GO:0006623">
    <property type="term" value="P:protein targeting to vacuole"/>
    <property type="evidence" value="ECO:0007669"/>
    <property type="project" value="TreeGrafter"/>
</dbReference>
<keyword evidence="5" id="KW-1185">Reference proteome</keyword>
<comment type="caution">
    <text evidence="4">The sequence shown here is derived from an EMBL/GenBank/DDBJ whole genome shotgun (WGS) entry which is preliminary data.</text>
</comment>
<keyword evidence="2" id="KW-0472">Membrane</keyword>
<sequence length="3189" mass="357144">MFFNGAVQRRLAALLQPWLMGDQELELKLGLLHSKGVLSNVRLNAAVLNGLLDDPSRICFKGATVEHISLEFSPFSPVAFTLVLRGVSIVLSIGEEEDEGGGKWRRKPRDTTIEERNKALEEIDPEGCALHGSIKKITEITTRRWRESLLDTVFRHCHLDLQDVHVLLQSPSLHDSLSCSLYTEKLRFASRIIRPCFIRELISSFLVAVEESLIDVDINSFEIRLNSESRTSSVLPATNMFAVVNSNQLQSMSLWFHVPALNILFSPFDLSVILLLYGLLSKERKCPRTGRQLWNIVASRISSLLPSSSLSLVKVVKIVSLWLHYVQTYQSILLRVGYPASERMQRSATLMFQDAAYSRSVKSQWNLIAEIEDSLPLEAVAVARRIIRHRGSLGITVENHNSGEVPATWPLPKLFQLLVLILSMIGSLLVSVVKILFLHKLAFFSESSSHSGSVHEFSILQQSITLKIQEISVSVSPETDVQPSKSGNAFSETKIALQPSQEFNFYLDAFFLRYIVDISEKCVTLSCGHVKIFSCALRTGASRHSREHWKQEVDNRQIIVWGEPAQIINIPESTIDSAKDGNVRTSVPHLDHLLGKLWLNWKDSYYESEGENVPSLQLPWILVDIRSYLVDNVIRDSSSRVNCGLIIGKLNANLGYYSIVSITVLLRQLQCACWNLGSKNVVWHTPTTISEDPPVRYFSKVASHFSQVQAGIIRMLPEKHIQLGAFVAGPHILISPSNDQFNSHHFDAQISFEICNVELLVSPNLKDIVRLFGENSDCLGLKKPQEFDICESDFGAYSCQGQISINAYLKINGLKAYIGDTIGNHKHEIISLEPKTAVLDYVRKDHHSFCSSVVTVSAAFRFMSAGVSFLFFLDELYVLSKIVFAVLEESRAFTFDGSVGNQRYKELSRRDTDYSEVECGPASFVRSRQSSPTNSLVYVNSDFELNSFDMILHHSRKTFSQETYRSTMSSEGEIGRKLGIYVSIQRLVMEFVFNGWELDIIIDQTGAQCIIFRYLTEFDGNFCESELENLLRSLNYLTEASACYGKLCFNFRNSEKAPPLGSLHRPANESSSHGVTLYTQEDSSLFVSTETSSDCWLSANIVLSGICIIGSQMKDILVDKLEEFSAFCSVGGEFQAISCECKGGFVLVEAAAVTMFVECSTSYYQKISDFWPSGLSSCKDAVSQYVTEMVPLDNYLSANPQQVQCPEVTWDRLQAFSMSLFHLSLILMERDESGSRHELLCEVNYHVSFELLDTVRKLSATISKFSMLSRFIHKAKDGESIQPDVSDSGPSTSVSHRGSHVGISMSDPVQKNQYISPQKYILKDLRCSLAVEGPVTEDQTTLAYLNNIWVGSGSLSGLDITISLYEIKMVLSAFEFFSKISNREGTINVESRHWSHNQEAGGNLREMVPDGTIVAIQDVDQHMYIAVGGAENGHDIEGAIHYSLVGERALFSVKYHKPRRWEPQNQYFSLVSLYGKDNSSEPLRLCCRPRSRFVDLSSPSDRGAALWRMLPFTPDAYEDAIELESSSSLSKRTFHLVNKKNNCAIAFNDGILEFVSKPGNLFKWKVFDDRAPEGVNFSLNRYLIEGLSCNTSGSRELQSSQMTGTGSQDVSEVADMGDLRTDKKLSGITMVVDKVTLTIVHELSDTEENFPLLQGSIIFNQTIIQISKLKLRVINTFEVVLYYFDAHQNSWMDFIQPVEICSFYSKKFVVEGVENSIQGVPSRFYAKLKEVSVSLSELSLDILLLVISKLDLAGPYAVKNSVVLDNCCKVANQSGLTLVCQFYDNQDASVSARQLTTVRLRHLALANQPPEASFFSVQLFQKGSLSTSPIHLSLPEACQFAWRTRIVGDSKSFPGPFVAVEVSKRSEDGLSIIVSPLLRIHNETDFSLELRFHRPQHEETESASLRLDAGDIVDDAMMAFTAVDLSGGLRKALTSLSVGNYVFSFRPDLADGTKNFEESSVGWSDDLKGGKPVRLSGLFDKLSYQVRKALSINTLKSTLDSASCAVRSKEGYDASMYFLIKTIGKAMPVVNPDNFGYAPGNKNSPVAMQEQKEIFVLPTVQVSNLLHTEIHVSLTDRDPQGTNGNQNAWNQATISCGAAANFYANPATIYFVVTLTSFGLSCKPVNSSDWVRKLQKQKDDVSHLDIELEFGGGKCFAMLRLSGHRGTLQAGIFTSYALQNNTNMQMFCSSANQKPLSWVDMERFGPDTPPESGSCLPPNSITSWFLKGPTPACNVHHKIQHNAGMILDPQMTNQTVEEEDEVTACMGHLCLIYVISLLPNARSHKLRLRLWEEKAVETQLDLDVLSGLTEIDLETEELFGLKTVTRLGVSLRALRTKEISSQIVSFTPRYVVCNQSEDAIAIRQCNMEDTEELITVHSKQRIALKLYAVSRYKKETNIVEYILRKHTNPQSDLTFFIQFRPNETGFGWSGPVCVASLGRFFLKFQKSLEFPGNQSVSVPYKDNISGFASVHVVEEGSTIVLHFHRPPLTNPPYRIENFLHDSPVTYYQKGSSEPETLGAGVTANYVWDDLTLPHKLVVQLDDVHMLREINLDKVRAWKPFYRSKQTRGLGFHLPLNKKAEDQNRTSYGRLIGSETVKVGYEVYAEGVTRVLRICEFADSHKVNMVPGSGRKLRLRISYFSVHLLEHAQQETDPGEPSKYAPIIITRIERFSWDAISNDQHKYNQIRVQSLSVDEKWVGAPFAAMLRRHQSEKSDANDYILHVAVVLLPTSSSVKHVKYLSIVLQPLDLNLDEETLMKIVPFWRSSSDSNAPRQQYYFEHFEIHPIKIVASFLPGGLRYSYSSTQETLRSLLHSVIKIPVIKAKTVELNGVLVTHALITLRDLSIKCAQHYSWYAMRAIYIAKGSPLLPPAFASIFDDLASSSLDVFFDPSSGLHNLPGVTLGTLKLISKFIDNKGFTGTKRYFGDLGKTLKKAGSNILFAAVTEVSDSVLKGAETNGFNGMVNGFHQGILKLAMEPSVISTAFMEGGPDRKIKLDRSPGVDELYIEGYLQAMLDTMYKQEYLRVRVIENQVILKNLPPSSSLINEIMENVKAFLASKSLLKGESSSSHSLRHIRGERSGKVMGRIKWREKAKEEVEDKAFVPTTSGEEEQQKVKLVWRWGIGKFFLSGIVAYIDGRLCRNIPNPLARRIVSGFLLSFLDQGDDDETNSVTVKNHTDWEETAEFILNSVT</sequence>